<dbReference type="Proteomes" id="UP000250235">
    <property type="component" value="Unassembled WGS sequence"/>
</dbReference>
<gene>
    <name evidence="2" type="ORF">F511_28199</name>
</gene>
<name>A0A2Z7B863_9LAMI</name>
<keyword evidence="3" id="KW-1185">Reference proteome</keyword>
<feature type="compositionally biased region" description="Polar residues" evidence="1">
    <location>
        <begin position="9"/>
        <end position="32"/>
    </location>
</feature>
<evidence type="ECO:0000313" key="2">
    <source>
        <dbReference type="EMBL" id="KZV27880.1"/>
    </source>
</evidence>
<feature type="region of interest" description="Disordered" evidence="1">
    <location>
        <begin position="1"/>
        <end position="41"/>
    </location>
</feature>
<evidence type="ECO:0000313" key="3">
    <source>
        <dbReference type="Proteomes" id="UP000250235"/>
    </source>
</evidence>
<evidence type="ECO:0000256" key="1">
    <source>
        <dbReference type="SAM" id="MobiDB-lite"/>
    </source>
</evidence>
<sequence length="416" mass="46556">MNWELRAQPNLSYPSNTTEGSKQSTSLTQASKSRTKRSVSARGVQCYHSHFSRSCIPSTIEEDKRIETETEKEIDLEPVADVGQISSVEESLSIEELLKRIPTDMMLPSVTTAEPTKIKFGHVITIKGVADGDWYNASLPKIVVADKGKVPLVEADIVKGHPTYLLFAAHSTSMKNLLEQKRALKLEWTRPCCSTLFEGARIDRALVPVGSILGDHCAPRRILNNISYRIQILDLVHADPVVQVDVDSAFAYQDVQMDVDQRPDPTGSENFSQRILTQSSLGDLKNHLLSKIDHLQKDLAESRTQQDQSNRSIVKSVRREVQNQKAALSIELFEFKKAVRAQNAILITDVTDVKKEVKDQKAEFDYLLAAIRNDLLEFCVETQEQYATLRDNLAELITFFNGGRDDKKGEVGSSQG</sequence>
<reference evidence="2 3" key="1">
    <citation type="journal article" date="2015" name="Proc. Natl. Acad. Sci. U.S.A.">
        <title>The resurrection genome of Boea hygrometrica: A blueprint for survival of dehydration.</title>
        <authorList>
            <person name="Xiao L."/>
            <person name="Yang G."/>
            <person name="Zhang L."/>
            <person name="Yang X."/>
            <person name="Zhao S."/>
            <person name="Ji Z."/>
            <person name="Zhou Q."/>
            <person name="Hu M."/>
            <person name="Wang Y."/>
            <person name="Chen M."/>
            <person name="Xu Y."/>
            <person name="Jin H."/>
            <person name="Xiao X."/>
            <person name="Hu G."/>
            <person name="Bao F."/>
            <person name="Hu Y."/>
            <person name="Wan P."/>
            <person name="Li L."/>
            <person name="Deng X."/>
            <person name="Kuang T."/>
            <person name="Xiang C."/>
            <person name="Zhu J.K."/>
            <person name="Oliver M.J."/>
            <person name="He Y."/>
        </authorList>
    </citation>
    <scope>NUCLEOTIDE SEQUENCE [LARGE SCALE GENOMIC DNA]</scope>
    <source>
        <strain evidence="3">cv. XS01</strain>
    </source>
</reference>
<dbReference type="AlphaFoldDB" id="A0A2Z7B863"/>
<organism evidence="2 3">
    <name type="scientific">Dorcoceras hygrometricum</name>
    <dbReference type="NCBI Taxonomy" id="472368"/>
    <lineage>
        <taxon>Eukaryota</taxon>
        <taxon>Viridiplantae</taxon>
        <taxon>Streptophyta</taxon>
        <taxon>Embryophyta</taxon>
        <taxon>Tracheophyta</taxon>
        <taxon>Spermatophyta</taxon>
        <taxon>Magnoliopsida</taxon>
        <taxon>eudicotyledons</taxon>
        <taxon>Gunneridae</taxon>
        <taxon>Pentapetalae</taxon>
        <taxon>asterids</taxon>
        <taxon>lamiids</taxon>
        <taxon>Lamiales</taxon>
        <taxon>Gesneriaceae</taxon>
        <taxon>Didymocarpoideae</taxon>
        <taxon>Trichosporeae</taxon>
        <taxon>Loxocarpinae</taxon>
        <taxon>Dorcoceras</taxon>
    </lineage>
</organism>
<dbReference type="EMBL" id="KV010249">
    <property type="protein sequence ID" value="KZV27880.1"/>
    <property type="molecule type" value="Genomic_DNA"/>
</dbReference>
<accession>A0A2Z7B863</accession>
<protein>
    <submittedName>
        <fullName evidence="2">Uncharacterized protein</fullName>
    </submittedName>
</protein>
<proteinExistence type="predicted"/>